<dbReference type="STRING" id="200324.A0A2N5T1B6"/>
<name>A0A2N5T1B6_9BASI</name>
<organism evidence="2 3">
    <name type="scientific">Puccinia coronata f. sp. avenae</name>
    <dbReference type="NCBI Taxonomy" id="200324"/>
    <lineage>
        <taxon>Eukaryota</taxon>
        <taxon>Fungi</taxon>
        <taxon>Dikarya</taxon>
        <taxon>Basidiomycota</taxon>
        <taxon>Pucciniomycotina</taxon>
        <taxon>Pucciniomycetes</taxon>
        <taxon>Pucciniales</taxon>
        <taxon>Pucciniaceae</taxon>
        <taxon>Puccinia</taxon>
    </lineage>
</organism>
<keyword evidence="3" id="KW-1185">Reference proteome</keyword>
<proteinExistence type="predicted"/>
<dbReference type="AlphaFoldDB" id="A0A2N5T1B6"/>
<comment type="caution">
    <text evidence="2">The sequence shown here is derived from an EMBL/GenBank/DDBJ whole genome shotgun (WGS) entry which is preliminary data.</text>
</comment>
<accession>A0A2N5T1B6</accession>
<evidence type="ECO:0000313" key="3">
    <source>
        <dbReference type="Proteomes" id="UP000235388"/>
    </source>
</evidence>
<sequence>MSPDEQLVFDAKIFRHFSMIPIPYDGEDKEVEDKDESTVNKQDLLTKEEDRKYRPLYERLVNHEKVKSIAHKYPSKASSNKGEKQVMAHITRINSELFTISNLYNLTYYVLAATRFPGEGSFCKELLNDPTWLRVVKDQWRSKETFEAYSQGRSIQCIVDCLQDPGTEDARSENGKLSDNIQSKLRHTLNKLLDNEDDPDDEDDQDNEDNQGNKDNQDDEDVDN</sequence>
<dbReference type="EMBL" id="PGCJ01000815">
    <property type="protein sequence ID" value="PLW19299.1"/>
    <property type="molecule type" value="Genomic_DNA"/>
</dbReference>
<dbReference type="Proteomes" id="UP000235388">
    <property type="component" value="Unassembled WGS sequence"/>
</dbReference>
<evidence type="ECO:0000256" key="1">
    <source>
        <dbReference type="SAM" id="MobiDB-lite"/>
    </source>
</evidence>
<gene>
    <name evidence="2" type="ORF">PCANC_18480</name>
</gene>
<feature type="compositionally biased region" description="Acidic residues" evidence="1">
    <location>
        <begin position="195"/>
        <end position="209"/>
    </location>
</feature>
<dbReference type="OrthoDB" id="2506374at2759"/>
<evidence type="ECO:0000313" key="2">
    <source>
        <dbReference type="EMBL" id="PLW19299.1"/>
    </source>
</evidence>
<protein>
    <submittedName>
        <fullName evidence="2">Uncharacterized protein</fullName>
    </submittedName>
</protein>
<reference evidence="2 3" key="1">
    <citation type="submission" date="2017-11" db="EMBL/GenBank/DDBJ databases">
        <title>De novo assembly and phasing of dikaryotic genomes from two isolates of Puccinia coronata f. sp. avenae, the causal agent of oat crown rust.</title>
        <authorList>
            <person name="Miller M.E."/>
            <person name="Zhang Y."/>
            <person name="Omidvar V."/>
            <person name="Sperschneider J."/>
            <person name="Schwessinger B."/>
            <person name="Raley C."/>
            <person name="Palmer J.M."/>
            <person name="Garnica D."/>
            <person name="Upadhyaya N."/>
            <person name="Rathjen J."/>
            <person name="Taylor J.M."/>
            <person name="Park R.F."/>
            <person name="Dodds P.N."/>
            <person name="Hirsch C.D."/>
            <person name="Kianian S.F."/>
            <person name="Figueroa M."/>
        </authorList>
    </citation>
    <scope>NUCLEOTIDE SEQUENCE [LARGE SCALE GENOMIC DNA]</scope>
    <source>
        <strain evidence="2">12NC29</strain>
    </source>
</reference>
<feature type="region of interest" description="Disordered" evidence="1">
    <location>
        <begin position="188"/>
        <end position="224"/>
    </location>
</feature>